<reference evidence="2" key="1">
    <citation type="submission" date="2014-09" db="EMBL/GenBank/DDBJ databases">
        <authorList>
            <person name="Magalhaes I.L.F."/>
            <person name="Oliveira U."/>
            <person name="Santos F.R."/>
            <person name="Vidigal T.H.D.A."/>
            <person name="Brescovit A.D."/>
            <person name="Santos A.J."/>
        </authorList>
    </citation>
    <scope>NUCLEOTIDE SEQUENCE</scope>
    <source>
        <tissue evidence="2">Shoot tissue taken approximately 20 cm above the soil surface</tissue>
    </source>
</reference>
<feature type="compositionally biased region" description="Polar residues" evidence="1">
    <location>
        <begin position="9"/>
        <end position="18"/>
    </location>
</feature>
<protein>
    <submittedName>
        <fullName evidence="2">Uncharacterized protein</fullName>
    </submittedName>
</protein>
<organism evidence="2">
    <name type="scientific">Arundo donax</name>
    <name type="common">Giant reed</name>
    <name type="synonym">Donax arundinaceus</name>
    <dbReference type="NCBI Taxonomy" id="35708"/>
    <lineage>
        <taxon>Eukaryota</taxon>
        <taxon>Viridiplantae</taxon>
        <taxon>Streptophyta</taxon>
        <taxon>Embryophyta</taxon>
        <taxon>Tracheophyta</taxon>
        <taxon>Spermatophyta</taxon>
        <taxon>Magnoliopsida</taxon>
        <taxon>Liliopsida</taxon>
        <taxon>Poales</taxon>
        <taxon>Poaceae</taxon>
        <taxon>PACMAD clade</taxon>
        <taxon>Arundinoideae</taxon>
        <taxon>Arundineae</taxon>
        <taxon>Arundo</taxon>
    </lineage>
</organism>
<dbReference type="AlphaFoldDB" id="A0A0A9FXX5"/>
<feature type="region of interest" description="Disordered" evidence="1">
    <location>
        <begin position="1"/>
        <end position="24"/>
    </location>
</feature>
<proteinExistence type="predicted"/>
<name>A0A0A9FXX5_ARUDO</name>
<dbReference type="EMBL" id="GBRH01182750">
    <property type="protein sequence ID" value="JAE15146.1"/>
    <property type="molecule type" value="Transcribed_RNA"/>
</dbReference>
<evidence type="ECO:0000256" key="1">
    <source>
        <dbReference type="SAM" id="MobiDB-lite"/>
    </source>
</evidence>
<reference evidence="2" key="2">
    <citation type="journal article" date="2015" name="Data Brief">
        <title>Shoot transcriptome of the giant reed, Arundo donax.</title>
        <authorList>
            <person name="Barrero R.A."/>
            <person name="Guerrero F.D."/>
            <person name="Moolhuijzen P."/>
            <person name="Goolsby J.A."/>
            <person name="Tidwell J."/>
            <person name="Bellgard S.E."/>
            <person name="Bellgard M.I."/>
        </authorList>
    </citation>
    <scope>NUCLEOTIDE SEQUENCE</scope>
    <source>
        <tissue evidence="2">Shoot tissue taken approximately 20 cm above the soil surface</tissue>
    </source>
</reference>
<accession>A0A0A9FXX5</accession>
<evidence type="ECO:0000313" key="2">
    <source>
        <dbReference type="EMBL" id="JAE15146.1"/>
    </source>
</evidence>
<sequence length="59" mass="6680">MSPGEQHPLRTSSSSPASTPKVVPTRRHRIYSKVVWLIQFAEYKDDTTALSQIHVMLIS</sequence>